<dbReference type="RefSeq" id="WP_264776592.1">
    <property type="nucleotide sequence ID" value="NZ_AP026560.1"/>
</dbReference>
<organism evidence="1 2">
    <name type="scientific">Deinococcus aetherius</name>
    <dbReference type="NCBI Taxonomy" id="200252"/>
    <lineage>
        <taxon>Bacteria</taxon>
        <taxon>Thermotogati</taxon>
        <taxon>Deinococcota</taxon>
        <taxon>Deinococci</taxon>
        <taxon>Deinococcales</taxon>
        <taxon>Deinococcaceae</taxon>
        <taxon>Deinococcus</taxon>
    </lineage>
</organism>
<sequence length="628" mass="70291">MTDGEALFEAGQFQAVVTHLEGKARTGREATLLGIALIRVGRLEDAEIALTRAAVHGEQEGQVELGNVLRLLGRFEEAVTHFEAISRDLAGELQMRALRWWGVAEFKAGHTEDGLRRVERAWHGYLALGNDELSARVTLSLAQMYHETGNDKRAKALLNEALHVLPTGPYPSPRVGTLKLLLEIHMAHGEFAEAREALNEAKRALQGTEAPLLSALLLGSEAELCRLTGNTRTYAFVLEELYPLAERLGDRELRLWTVSRLAEHYSLHGQHGRAVDVLLGYGTMPEEWPAELVATRGVIERRRGDLLAAQESLAQAAAMFRAAGRVPELCRVQLHYAATCLRAGEDAEKTVVPALSEAITQLLRLRQLTELGPDFEELSELMHFALLEPDTAPLMEPLLDRLAHLAGTARLPEDGAIRVSVKTLGQMAVFKDGAEVSFTRKGCVPLLVYLTLTPGRTRVEMQLDLWPDKDPTTGGAYVRQCLKELRDRLGHELIHFQGPHHAPCYRLGRFVEVDLDIHHFREAVERQETARALALYRGEFLPDADSCDWIETKRESLLLALTYELCAQMTRARNEGDHRRVVLLANQYLRIDPLDREVMEARVASARLVASPHELARYMAELNRFLYN</sequence>
<dbReference type="SUPFAM" id="SSF48452">
    <property type="entry name" value="TPR-like"/>
    <property type="match status" value="1"/>
</dbReference>
<dbReference type="InterPro" id="IPR051677">
    <property type="entry name" value="AfsR-DnrI-RedD_regulator"/>
</dbReference>
<name>A0ABN6RBU2_9DEIO</name>
<dbReference type="Gene3D" id="1.25.40.10">
    <property type="entry name" value="Tetratricopeptide repeat domain"/>
    <property type="match status" value="3"/>
</dbReference>
<evidence type="ECO:0000313" key="2">
    <source>
        <dbReference type="Proteomes" id="UP001064971"/>
    </source>
</evidence>
<gene>
    <name evidence="1" type="ORF">DAETH_07510</name>
</gene>
<accession>A0ABN6RBU2</accession>
<dbReference type="InterPro" id="IPR036388">
    <property type="entry name" value="WH-like_DNA-bd_sf"/>
</dbReference>
<dbReference type="EMBL" id="AP026560">
    <property type="protein sequence ID" value="BDP40782.1"/>
    <property type="molecule type" value="Genomic_DNA"/>
</dbReference>
<dbReference type="InterPro" id="IPR011990">
    <property type="entry name" value="TPR-like_helical_dom_sf"/>
</dbReference>
<evidence type="ECO:0000313" key="1">
    <source>
        <dbReference type="EMBL" id="BDP40782.1"/>
    </source>
</evidence>
<evidence type="ECO:0008006" key="3">
    <source>
        <dbReference type="Google" id="ProtNLM"/>
    </source>
</evidence>
<protein>
    <recommendedName>
        <fullName evidence="3">SARP family transcriptional regulator</fullName>
    </recommendedName>
</protein>
<dbReference type="Proteomes" id="UP001064971">
    <property type="component" value="Chromosome"/>
</dbReference>
<dbReference type="PANTHER" id="PTHR35807">
    <property type="entry name" value="TRANSCRIPTIONAL REGULATOR REDD-RELATED"/>
    <property type="match status" value="1"/>
</dbReference>
<keyword evidence="2" id="KW-1185">Reference proteome</keyword>
<dbReference type="Gene3D" id="1.10.10.10">
    <property type="entry name" value="Winged helix-like DNA-binding domain superfamily/Winged helix DNA-binding domain"/>
    <property type="match status" value="1"/>
</dbReference>
<proteinExistence type="predicted"/>
<reference evidence="1" key="1">
    <citation type="submission" date="2022-07" db="EMBL/GenBank/DDBJ databases">
        <title>Complete Genome Sequence of the Radioresistant Bacterium Deinococcus aetherius ST0316, Isolated from the Air Dust collected in Lower Stratosphere above Japan.</title>
        <authorList>
            <person name="Satoh K."/>
            <person name="Hagiwara K."/>
            <person name="Katsumata K."/>
            <person name="Kubo A."/>
            <person name="Yokobori S."/>
            <person name="Yamagishi A."/>
            <person name="Oono Y."/>
            <person name="Narumi I."/>
        </authorList>
    </citation>
    <scope>NUCLEOTIDE SEQUENCE</scope>
    <source>
        <strain evidence="1">ST0316</strain>
    </source>
</reference>